<evidence type="ECO:0000313" key="3">
    <source>
        <dbReference type="Proteomes" id="UP000187735"/>
    </source>
</evidence>
<sequence length="156" mass="17603">MVQTTKQHSDDDDSSDAYVVLTRRRLDVYFVVGLLVSFAILGYFSIFTTITPWPLTFPAIYLLCLWLIIRFIWPKAGNSATRMSARPGAMPMLTIGAVAMAFLGGGIAVDHYVFGQRKGDTPQLYQLALYTPPFVLMFAGATWIDRRYSDKRPPKR</sequence>
<accession>A0A1P8WHD8</accession>
<dbReference type="STRING" id="1891926.Fuma_03081"/>
<keyword evidence="3" id="KW-1185">Reference proteome</keyword>
<proteinExistence type="predicted"/>
<dbReference type="Proteomes" id="UP000187735">
    <property type="component" value="Chromosome"/>
</dbReference>
<dbReference type="AlphaFoldDB" id="A0A1P8WHD8"/>
<feature type="transmembrane region" description="Helical" evidence="1">
    <location>
        <begin position="53"/>
        <end position="73"/>
    </location>
</feature>
<dbReference type="OrthoDB" id="9983923at2"/>
<reference evidence="2 3" key="1">
    <citation type="journal article" date="2016" name="Front. Microbiol.">
        <title>Fuerstia marisgermanicae gen. nov., sp. nov., an Unusual Member of the Phylum Planctomycetes from the German Wadden Sea.</title>
        <authorList>
            <person name="Kohn T."/>
            <person name="Heuer A."/>
            <person name="Jogler M."/>
            <person name="Vollmers J."/>
            <person name="Boedeker C."/>
            <person name="Bunk B."/>
            <person name="Rast P."/>
            <person name="Borchert D."/>
            <person name="Glockner I."/>
            <person name="Freese H.M."/>
            <person name="Klenk H.P."/>
            <person name="Overmann J."/>
            <person name="Kaster A.K."/>
            <person name="Rohde M."/>
            <person name="Wiegand S."/>
            <person name="Jogler C."/>
        </authorList>
    </citation>
    <scope>NUCLEOTIDE SEQUENCE [LARGE SCALE GENOMIC DNA]</scope>
    <source>
        <strain evidence="2 3">NH11</strain>
    </source>
</reference>
<evidence type="ECO:0000256" key="1">
    <source>
        <dbReference type="SAM" id="Phobius"/>
    </source>
</evidence>
<evidence type="ECO:0008006" key="4">
    <source>
        <dbReference type="Google" id="ProtNLM"/>
    </source>
</evidence>
<organism evidence="2 3">
    <name type="scientific">Fuerstiella marisgermanici</name>
    <dbReference type="NCBI Taxonomy" id="1891926"/>
    <lineage>
        <taxon>Bacteria</taxon>
        <taxon>Pseudomonadati</taxon>
        <taxon>Planctomycetota</taxon>
        <taxon>Planctomycetia</taxon>
        <taxon>Planctomycetales</taxon>
        <taxon>Planctomycetaceae</taxon>
        <taxon>Fuerstiella</taxon>
    </lineage>
</organism>
<keyword evidence="1" id="KW-0812">Transmembrane</keyword>
<gene>
    <name evidence="2" type="ORF">Fuma_03081</name>
</gene>
<feature type="transmembrane region" description="Helical" evidence="1">
    <location>
        <begin position="125"/>
        <end position="144"/>
    </location>
</feature>
<feature type="transmembrane region" description="Helical" evidence="1">
    <location>
        <begin position="93"/>
        <end position="113"/>
    </location>
</feature>
<keyword evidence="1" id="KW-1133">Transmembrane helix</keyword>
<name>A0A1P8WHD8_9PLAN</name>
<evidence type="ECO:0000313" key="2">
    <source>
        <dbReference type="EMBL" id="APZ93463.1"/>
    </source>
</evidence>
<dbReference type="RefSeq" id="WP_077024922.1">
    <property type="nucleotide sequence ID" value="NZ_CP017641.1"/>
</dbReference>
<dbReference type="KEGG" id="fmr:Fuma_03081"/>
<dbReference type="EMBL" id="CP017641">
    <property type="protein sequence ID" value="APZ93463.1"/>
    <property type="molecule type" value="Genomic_DNA"/>
</dbReference>
<keyword evidence="1" id="KW-0472">Membrane</keyword>
<protein>
    <recommendedName>
        <fullName evidence="4">Transmembrane protein</fullName>
    </recommendedName>
</protein>
<feature type="transmembrane region" description="Helical" evidence="1">
    <location>
        <begin position="28"/>
        <end position="47"/>
    </location>
</feature>